<dbReference type="SUPFAM" id="SSF52374">
    <property type="entry name" value="Nucleotidylyl transferase"/>
    <property type="match status" value="1"/>
</dbReference>
<dbReference type="GO" id="GO:0016879">
    <property type="term" value="F:ligase activity, forming carbon-nitrogen bonds"/>
    <property type="evidence" value="ECO:0007669"/>
    <property type="project" value="UniProtKB-UniRule"/>
</dbReference>
<dbReference type="GO" id="GO:0005737">
    <property type="term" value="C:cytoplasm"/>
    <property type="evidence" value="ECO:0007669"/>
    <property type="project" value="UniProtKB-SubCell"/>
</dbReference>
<comment type="similarity">
    <text evidence="1">Belongs to the TmcAL family.</text>
</comment>
<gene>
    <name evidence="1" type="primary">tmcAL</name>
    <name evidence="2" type="ORF">GSUB_13325</name>
</gene>
<name>A0A0B5FGP4_9BACT</name>
<comment type="subcellular location">
    <subcellularLocation>
        <location evidence="1">Cytoplasm</location>
    </subcellularLocation>
</comment>
<dbReference type="Gene3D" id="3.40.50.620">
    <property type="entry name" value="HUPs"/>
    <property type="match status" value="1"/>
</dbReference>
<dbReference type="STRING" id="483547.GSUB_13325"/>
<feature type="binding site" evidence="1">
    <location>
        <begin position="190"/>
        <end position="191"/>
    </location>
    <ligand>
        <name>ATP</name>
        <dbReference type="ChEBI" id="CHEBI:30616"/>
    </ligand>
</feature>
<evidence type="ECO:0000313" key="2">
    <source>
        <dbReference type="EMBL" id="AJF07342.1"/>
    </source>
</evidence>
<keyword evidence="1" id="KW-0547">Nucleotide-binding</keyword>
<dbReference type="OrthoDB" id="9769796at2"/>
<evidence type="ECO:0000256" key="1">
    <source>
        <dbReference type="HAMAP-Rule" id="MF_01539"/>
    </source>
</evidence>
<dbReference type="EMBL" id="CP010311">
    <property type="protein sequence ID" value="AJF07342.1"/>
    <property type="molecule type" value="Genomic_DNA"/>
</dbReference>
<dbReference type="PANTHER" id="PTHR37825:SF1">
    <property type="entry name" value="TRNA(MET) CYTIDINE ACETATE LIGASE"/>
    <property type="match status" value="1"/>
</dbReference>
<accession>A0A0B5FGP4</accession>
<dbReference type="AlphaFoldDB" id="A0A0B5FGP4"/>
<dbReference type="Pfam" id="PF05636">
    <property type="entry name" value="HIGH_NTase1"/>
    <property type="match status" value="1"/>
</dbReference>
<reference evidence="2 3" key="1">
    <citation type="journal article" date="2015" name="Genome Announc.">
        <title>Genomes of Geoalkalibacter ferrihydriticus Z-0531T and Geoalkalibacter subterraneus Red1T, Two Haloalkaliphilic Metal-Reducing Deltaproteobacteria.</title>
        <authorList>
            <person name="Badalamenti J.P."/>
            <person name="Krajmalnik-Brown R."/>
            <person name="Torres C.I."/>
            <person name="Bond D.R."/>
        </authorList>
    </citation>
    <scope>NUCLEOTIDE SEQUENCE [LARGE SCALE GENOMIC DNA]</scope>
    <source>
        <strain evidence="2 3">Red1</strain>
    </source>
</reference>
<dbReference type="HOGENOM" id="CLU_038915_0_2_7"/>
<feature type="binding site" evidence="1">
    <location>
        <position position="103"/>
    </location>
    <ligand>
        <name>ATP</name>
        <dbReference type="ChEBI" id="CHEBI:30616"/>
    </ligand>
</feature>
<evidence type="ECO:0000313" key="3">
    <source>
        <dbReference type="Proteomes" id="UP000035036"/>
    </source>
</evidence>
<keyword evidence="1" id="KW-0820">tRNA-binding</keyword>
<dbReference type="Proteomes" id="UP000035036">
    <property type="component" value="Chromosome"/>
</dbReference>
<protein>
    <recommendedName>
        <fullName evidence="1">tRNA(Met) cytidine acetate ligase</fullName>
        <ecNumber evidence="1">6.3.4.-</ecNumber>
    </recommendedName>
</protein>
<comment type="function">
    <text evidence="1">Catalyzes the formation of N(4)-acetylcytidine (ac(4)C) at the wobble position of elongator tRNA(Met), using acetate and ATP as substrates. First activates an acetate ion to form acetyladenylate (Ac-AMP) and then transfers the acetyl group to tRNA to form ac(4)C34.</text>
</comment>
<keyword evidence="3" id="KW-1185">Reference proteome</keyword>
<dbReference type="RefSeq" id="WP_040201223.1">
    <property type="nucleotide sequence ID" value="NZ_CP010311.1"/>
</dbReference>
<dbReference type="PANTHER" id="PTHR37825">
    <property type="entry name" value="TRNA(MET) CYTIDINE ACETATE LIGASE"/>
    <property type="match status" value="1"/>
</dbReference>
<keyword evidence="1" id="KW-0694">RNA-binding</keyword>
<dbReference type="KEGG" id="gsb:GSUB_13325"/>
<dbReference type="GO" id="GO:0006400">
    <property type="term" value="P:tRNA modification"/>
    <property type="evidence" value="ECO:0007669"/>
    <property type="project" value="UniProtKB-UniRule"/>
</dbReference>
<dbReference type="GO" id="GO:0005524">
    <property type="term" value="F:ATP binding"/>
    <property type="evidence" value="ECO:0007669"/>
    <property type="project" value="UniProtKB-KW"/>
</dbReference>
<feature type="binding site" evidence="1">
    <location>
        <begin position="7"/>
        <end position="20"/>
    </location>
    <ligand>
        <name>ATP</name>
        <dbReference type="ChEBI" id="CHEBI:30616"/>
    </ligand>
</feature>
<sequence length="418" mass="46440">MRAVGLITEYNPFHRGHEHHLRESLRLTGAQVSVAVMSGHFLQRGEPALVDKWVRAETALRAGVDLVVELPFPWACNSAPHFARGAVSVLNSFGNSMQALCFGSEAGDLALLMQAEAALERDRQGLEKDIRRRLGLGENYPRARAASVRQAGFQENVAEVLSHPNNILGIEYLRALKESGSAVQAYTVPRIGGGFHDLEPGAHDIASATAIRHRLRQGQDVAAFLPQAAHAPLFDALARGATPDRERLLTLLLGRILQGAQAVKPFYLVEDGIEHRLAAAVEASSDYDELVAAVKSRHFTRTRVTRMLSHVLLGVERKWMEESLATGPLFITLLGASARGRKYLAHCRKDLQLPLIQNFSRVHAQLKRRYGRESFLSRTALQQLDLQVRATRYYTLLQEKWPGGPRGRDYFQSPCMLP</sequence>
<dbReference type="InterPro" id="IPR014729">
    <property type="entry name" value="Rossmann-like_a/b/a_fold"/>
</dbReference>
<dbReference type="GO" id="GO:0000049">
    <property type="term" value="F:tRNA binding"/>
    <property type="evidence" value="ECO:0007669"/>
    <property type="project" value="UniProtKB-KW"/>
</dbReference>
<proteinExistence type="inferred from homology"/>
<organism evidence="2 3">
    <name type="scientific">Geoalkalibacter subterraneus</name>
    <dbReference type="NCBI Taxonomy" id="483547"/>
    <lineage>
        <taxon>Bacteria</taxon>
        <taxon>Pseudomonadati</taxon>
        <taxon>Thermodesulfobacteriota</taxon>
        <taxon>Desulfuromonadia</taxon>
        <taxon>Desulfuromonadales</taxon>
        <taxon>Geoalkalibacteraceae</taxon>
        <taxon>Geoalkalibacter</taxon>
    </lineage>
</organism>
<keyword evidence="1" id="KW-0436">Ligase</keyword>
<dbReference type="EC" id="6.3.4.-" evidence="1"/>
<keyword evidence="1" id="KW-0067">ATP-binding</keyword>
<dbReference type="InterPro" id="IPR008513">
    <property type="entry name" value="tRNA(Met)_cyd_acetate_ligase"/>
</dbReference>
<keyword evidence="1" id="KW-0819">tRNA processing</keyword>
<comment type="catalytic activity">
    <reaction evidence="1">
        <text>cytidine(34) in elongator tRNA(Met) + acetate + ATP = N(4)-acetylcytidine(34) in elongator tRNA(Met) + AMP + diphosphate</text>
        <dbReference type="Rhea" id="RHEA:58144"/>
        <dbReference type="Rhea" id="RHEA-COMP:10693"/>
        <dbReference type="Rhea" id="RHEA-COMP:10694"/>
        <dbReference type="ChEBI" id="CHEBI:30089"/>
        <dbReference type="ChEBI" id="CHEBI:30616"/>
        <dbReference type="ChEBI" id="CHEBI:33019"/>
        <dbReference type="ChEBI" id="CHEBI:74900"/>
        <dbReference type="ChEBI" id="CHEBI:82748"/>
        <dbReference type="ChEBI" id="CHEBI:456215"/>
    </reaction>
</comment>
<dbReference type="HAMAP" id="MF_01539">
    <property type="entry name" value="TmcAL"/>
    <property type="match status" value="1"/>
</dbReference>
<keyword evidence="1" id="KW-0963">Cytoplasm</keyword>
<feature type="binding site" evidence="1">
    <location>
        <position position="165"/>
    </location>
    <ligand>
        <name>ATP</name>
        <dbReference type="ChEBI" id="CHEBI:30616"/>
    </ligand>
</feature>